<evidence type="ECO:0000259" key="1">
    <source>
        <dbReference type="PROSITE" id="PS50965"/>
    </source>
</evidence>
<reference evidence="2 3" key="1">
    <citation type="submission" date="2019-08" db="EMBL/GenBank/DDBJ databases">
        <title>Bacillus genomes from the desert of Cuatro Cienegas, Coahuila.</title>
        <authorList>
            <person name="Olmedo-Alvarez G."/>
        </authorList>
    </citation>
    <scope>NUCLEOTIDE SEQUENCE [LARGE SCALE GENOMIC DNA]</scope>
    <source>
        <strain evidence="2 3">CH40_1T</strain>
    </source>
</reference>
<sequence length="301" mass="35427">MKERTESKELIILRAVDSRKNLNYEEEKHFFNIEKGFLGEKQFDEWLQPVLNDRILLPDMQFMRNSNFTQIDTILLTSQLNYLFEVKNYEGDFILEGDNLNRTDGIDFKNPLIQMKRNEPLVRNVFQSLGCNIPIVSLAVFVNPYFHLYNAPKNLPIIYPAQLPRFIEKINQKPSQLNKTQIDLAKKLVSRTLAENPYERLPVYKYEELKKGIVCPFCGWFYRSYSRVLKCESCNGKEDSLIAVLRSLEEFRLLFPDRRLSVSQAFDWCGIIKDKKTIKNILSKHFNLIKLGKASYYDDLN</sequence>
<dbReference type="PROSITE" id="PS50965">
    <property type="entry name" value="NERD"/>
    <property type="match status" value="1"/>
</dbReference>
<dbReference type="EMBL" id="VTEH01000020">
    <property type="protein sequence ID" value="TYR73281.1"/>
    <property type="molecule type" value="Genomic_DNA"/>
</dbReference>
<comment type="caution">
    <text evidence="2">The sequence shown here is derived from an EMBL/GenBank/DDBJ whole genome shotgun (WGS) entry which is preliminary data.</text>
</comment>
<dbReference type="Proteomes" id="UP000323317">
    <property type="component" value="Unassembled WGS sequence"/>
</dbReference>
<proteinExistence type="predicted"/>
<evidence type="ECO:0000313" key="2">
    <source>
        <dbReference type="EMBL" id="TYR73281.1"/>
    </source>
</evidence>
<dbReference type="InterPro" id="IPR011528">
    <property type="entry name" value="NERD"/>
</dbReference>
<organism evidence="2 3">
    <name type="scientific">Rossellomorea vietnamensis</name>
    <dbReference type="NCBI Taxonomy" id="218284"/>
    <lineage>
        <taxon>Bacteria</taxon>
        <taxon>Bacillati</taxon>
        <taxon>Bacillota</taxon>
        <taxon>Bacilli</taxon>
        <taxon>Bacillales</taxon>
        <taxon>Bacillaceae</taxon>
        <taxon>Rossellomorea</taxon>
    </lineage>
</organism>
<accession>A0A5D4K7F5</accession>
<dbReference type="AlphaFoldDB" id="A0A5D4K7F5"/>
<protein>
    <submittedName>
        <fullName evidence="2">NERD domain-containing protein</fullName>
    </submittedName>
</protein>
<gene>
    <name evidence="2" type="ORF">FZC79_19365</name>
</gene>
<feature type="domain" description="NERD" evidence="1">
    <location>
        <begin position="35"/>
        <end position="145"/>
    </location>
</feature>
<name>A0A5D4K7F5_9BACI</name>
<evidence type="ECO:0000313" key="3">
    <source>
        <dbReference type="Proteomes" id="UP000323317"/>
    </source>
</evidence>
<dbReference type="Pfam" id="PF08378">
    <property type="entry name" value="NERD"/>
    <property type="match status" value="1"/>
</dbReference>